<feature type="compositionally biased region" description="Low complexity" evidence="1">
    <location>
        <begin position="218"/>
        <end position="234"/>
    </location>
</feature>
<proteinExistence type="predicted"/>
<feature type="region of interest" description="Disordered" evidence="1">
    <location>
        <begin position="383"/>
        <end position="433"/>
    </location>
</feature>
<evidence type="ECO:0008006" key="4">
    <source>
        <dbReference type="Google" id="ProtNLM"/>
    </source>
</evidence>
<feature type="compositionally biased region" description="Polar residues" evidence="1">
    <location>
        <begin position="193"/>
        <end position="210"/>
    </location>
</feature>
<gene>
    <name evidence="2" type="ORF">PMZ80_007391</name>
</gene>
<sequence length="782" mass="88284">MFSSFLNPQPQRRSRSRSPGLRQSRETNDYHSTTDDERGQYRRSSKYDTDSDADLPPETPRYEERTPVDYEPRTSKDDRRRSRRPDEVEDDKRYSKQPSRRYADQALEDALAAKKTKSRRERDPGYAETPRSPRPNSAVYTNGDSQSYAAFPGNGNIPGGFPDQASSPQPSAYPRPKSGQYEDLGKFQYAKPDQNTIQYKYNNDSRQPSFSKAYEAVAAQPAKPSKPSASAQQKHYVDDRYARREPTRPKADREDSDDWARARQREVADQPRRESYHRERSPNPAGPTAEQLRKSLGRLSTGSAAGATLGAGMTPQATGARPPGSPLLEAYKGTYQTISPLPSPLALQARKKDDDLSDLDLSSDSDASDDELTRKIKALEKQKRRLKHLDTQDTISPRTSASKLDAPTRKSRVGSIMSNSSSRSGASGKKKGVSFYDPEADAEKIADALKGTHRSPDIKPLLKILPWLTTDEIIHLKSAYKNHAKINGQGINLSKHIKARIPGNLGKILYATSLGQYESDAYWANCFYQSGASRRELLIESLIGRSNQQIREIKDVFKDKRYDDDLEKCMKAELKADKFRMAILLALEERRMPEGLGIDMRLVHEDGMDLYQALNSPGGESAMIRVILMRSDDHLREVLRYYEKSYRRNFARDMISKSQNLVGECLAHILNGALNRPMRDAILLHQAIDEFAPPPQSAYHGGRSPSPMPQKPTAGRAELLISRVIRLHWEPKHLERVKSEYEERYRESVIRAMARDVQGGMKTEEGKAWAAFAMDLIRSSEA</sequence>
<feature type="compositionally biased region" description="Basic and acidic residues" evidence="1">
    <location>
        <begin position="60"/>
        <end position="94"/>
    </location>
</feature>
<dbReference type="RefSeq" id="XP_064728063.1">
    <property type="nucleotide sequence ID" value="XM_064875799.1"/>
</dbReference>
<feature type="region of interest" description="Disordered" evidence="1">
    <location>
        <begin position="1"/>
        <end position="370"/>
    </location>
</feature>
<feature type="compositionally biased region" description="Low complexity" evidence="1">
    <location>
        <begin position="151"/>
        <end position="162"/>
    </location>
</feature>
<evidence type="ECO:0000313" key="2">
    <source>
        <dbReference type="EMBL" id="KAK5939973.1"/>
    </source>
</evidence>
<feature type="compositionally biased region" description="Basic and acidic residues" evidence="1">
    <location>
        <begin position="235"/>
        <end position="281"/>
    </location>
</feature>
<dbReference type="Gene3D" id="1.10.220.10">
    <property type="entry name" value="Annexin"/>
    <property type="match status" value="2"/>
</dbReference>
<evidence type="ECO:0000256" key="1">
    <source>
        <dbReference type="SAM" id="MobiDB-lite"/>
    </source>
</evidence>
<protein>
    <recommendedName>
        <fullName evidence="4">Annexin ANXC4</fullName>
    </recommendedName>
</protein>
<comment type="caution">
    <text evidence="2">The sequence shown here is derived from an EMBL/GenBank/DDBJ whole genome shotgun (WGS) entry which is preliminary data.</text>
</comment>
<feature type="compositionally biased region" description="Acidic residues" evidence="1">
    <location>
        <begin position="355"/>
        <end position="370"/>
    </location>
</feature>
<dbReference type="EMBL" id="JAVHJV010000009">
    <property type="protein sequence ID" value="KAK5939973.1"/>
    <property type="molecule type" value="Genomic_DNA"/>
</dbReference>
<reference evidence="2 3" key="1">
    <citation type="journal article" date="2023" name="Res Sq">
        <title>Genomic and morphological characterization of Knufia obscura isolated from the Mars 2020 spacecraft assembly facility.</title>
        <authorList>
            <person name="Chander A.M."/>
            <person name="Teixeira M.M."/>
            <person name="Singh N.K."/>
            <person name="Williams M.P."/>
            <person name="Parker C.W."/>
            <person name="Leo P."/>
            <person name="Stajich J.E."/>
            <person name="Torok T."/>
            <person name="Tighe S."/>
            <person name="Mason C.E."/>
            <person name="Venkateswaran K."/>
        </authorList>
    </citation>
    <scope>NUCLEOTIDE SEQUENCE [LARGE SCALE GENOMIC DNA]</scope>
    <source>
        <strain evidence="2 3">CCFEE 5817</strain>
    </source>
</reference>
<dbReference type="PANTHER" id="PTHR10502:SF107">
    <property type="entry name" value="ANNEXIN ANXC4 (AFU_ORTHOLOGUE AFUA_3G07020)"/>
    <property type="match status" value="1"/>
</dbReference>
<dbReference type="SUPFAM" id="SSF47874">
    <property type="entry name" value="Annexin"/>
    <property type="match status" value="1"/>
</dbReference>
<name>A0ABR0RH65_9EURO</name>
<evidence type="ECO:0000313" key="3">
    <source>
        <dbReference type="Proteomes" id="UP001334248"/>
    </source>
</evidence>
<dbReference type="Proteomes" id="UP001334248">
    <property type="component" value="Unassembled WGS sequence"/>
</dbReference>
<dbReference type="GeneID" id="90000840"/>
<feature type="region of interest" description="Disordered" evidence="1">
    <location>
        <begin position="694"/>
        <end position="713"/>
    </location>
</feature>
<dbReference type="PANTHER" id="PTHR10502">
    <property type="entry name" value="ANNEXIN"/>
    <property type="match status" value="1"/>
</dbReference>
<accession>A0ABR0RH65</accession>
<organism evidence="2 3">
    <name type="scientific">Knufia obscura</name>
    <dbReference type="NCBI Taxonomy" id="1635080"/>
    <lineage>
        <taxon>Eukaryota</taxon>
        <taxon>Fungi</taxon>
        <taxon>Dikarya</taxon>
        <taxon>Ascomycota</taxon>
        <taxon>Pezizomycotina</taxon>
        <taxon>Eurotiomycetes</taxon>
        <taxon>Chaetothyriomycetidae</taxon>
        <taxon>Chaetothyriales</taxon>
        <taxon>Trichomeriaceae</taxon>
        <taxon>Knufia</taxon>
    </lineage>
</organism>
<dbReference type="InterPro" id="IPR037104">
    <property type="entry name" value="Annexin_sf"/>
</dbReference>
<keyword evidence="3" id="KW-1185">Reference proteome</keyword>
<feature type="compositionally biased region" description="Basic and acidic residues" evidence="1">
    <location>
        <begin position="23"/>
        <end position="49"/>
    </location>
</feature>
<feature type="compositionally biased region" description="Polar residues" evidence="1">
    <location>
        <begin position="134"/>
        <end position="148"/>
    </location>
</feature>
<feature type="compositionally biased region" description="Low complexity" evidence="1">
    <location>
        <begin position="299"/>
        <end position="312"/>
    </location>
</feature>
<feature type="compositionally biased region" description="Polar residues" evidence="1">
    <location>
        <begin position="392"/>
        <end position="402"/>
    </location>
</feature>
<feature type="compositionally biased region" description="Low complexity" evidence="1">
    <location>
        <begin position="413"/>
        <end position="427"/>
    </location>
</feature>